<gene>
    <name evidence="2" type="ORF">FHR98_003073</name>
</gene>
<dbReference type="AlphaFoldDB" id="A0A839T0U1"/>
<protein>
    <submittedName>
        <fullName evidence="2">Uncharacterized protein</fullName>
    </submittedName>
</protein>
<name>A0A839T0U1_9PROT</name>
<dbReference type="EMBL" id="JACHXA010000010">
    <property type="protein sequence ID" value="MBB3066763.1"/>
    <property type="molecule type" value="Genomic_DNA"/>
</dbReference>
<reference evidence="2 3" key="1">
    <citation type="submission" date="2020-08" db="EMBL/GenBank/DDBJ databases">
        <title>Genomic Encyclopedia of Type Strains, Phase III (KMG-III): the genomes of soil and plant-associated and newly described type strains.</title>
        <authorList>
            <person name="Whitman W."/>
        </authorList>
    </citation>
    <scope>NUCLEOTIDE SEQUENCE [LARGE SCALE GENOMIC DNA]</scope>
    <source>
        <strain evidence="2 3">CECT 8803</strain>
    </source>
</reference>
<evidence type="ECO:0000313" key="2">
    <source>
        <dbReference type="EMBL" id="MBB3066763.1"/>
    </source>
</evidence>
<dbReference type="Proteomes" id="UP000581135">
    <property type="component" value="Unassembled WGS sequence"/>
</dbReference>
<sequence length="127" mass="14056">MRPLRKFWIGVALALPLLAAHLASAQGHPCDRRDEGLTLIGWVAGNSYDSYLWPQVRQYAGVTGHDYLSLASAGCSGGDQEAEAKASYRLYQKAFASGRADPFDQAESLSRLRQAQDITQELRQMNR</sequence>
<dbReference type="RefSeq" id="WP_183417586.1">
    <property type="nucleotide sequence ID" value="NZ_JACHXA010000010.1"/>
</dbReference>
<feature type="chain" id="PRO_5032941064" evidence="1">
    <location>
        <begin position="26"/>
        <end position="127"/>
    </location>
</feature>
<organism evidence="2 3">
    <name type="scientific">Limibacillus halophilus</name>
    <dbReference type="NCBI Taxonomy" id="1579333"/>
    <lineage>
        <taxon>Bacteria</taxon>
        <taxon>Pseudomonadati</taxon>
        <taxon>Pseudomonadota</taxon>
        <taxon>Alphaproteobacteria</taxon>
        <taxon>Rhodospirillales</taxon>
        <taxon>Rhodovibrionaceae</taxon>
        <taxon>Limibacillus</taxon>
    </lineage>
</organism>
<comment type="caution">
    <text evidence="2">The sequence shown here is derived from an EMBL/GenBank/DDBJ whole genome shotgun (WGS) entry which is preliminary data.</text>
</comment>
<feature type="signal peptide" evidence="1">
    <location>
        <begin position="1"/>
        <end position="25"/>
    </location>
</feature>
<keyword evidence="1" id="KW-0732">Signal</keyword>
<evidence type="ECO:0000256" key="1">
    <source>
        <dbReference type="SAM" id="SignalP"/>
    </source>
</evidence>
<keyword evidence="3" id="KW-1185">Reference proteome</keyword>
<evidence type="ECO:0000313" key="3">
    <source>
        <dbReference type="Proteomes" id="UP000581135"/>
    </source>
</evidence>
<accession>A0A839T0U1</accession>
<proteinExistence type="predicted"/>